<dbReference type="OrthoDB" id="542918at2"/>
<dbReference type="Proteomes" id="UP000001589">
    <property type="component" value="Chromosome"/>
</dbReference>
<dbReference type="KEGG" id="pmc:P9515_01401"/>
<organism evidence="1 2">
    <name type="scientific">Prochlorococcus marinus (strain MIT 9515)</name>
    <dbReference type="NCBI Taxonomy" id="167542"/>
    <lineage>
        <taxon>Bacteria</taxon>
        <taxon>Bacillati</taxon>
        <taxon>Cyanobacteriota</taxon>
        <taxon>Cyanophyceae</taxon>
        <taxon>Synechococcales</taxon>
        <taxon>Prochlorococcaceae</taxon>
        <taxon>Prochlorococcus</taxon>
    </lineage>
</organism>
<name>A2BU88_PROM5</name>
<dbReference type="RefSeq" id="WP_011819464.1">
    <property type="nucleotide sequence ID" value="NC_008817.1"/>
</dbReference>
<proteinExistence type="predicted"/>
<protein>
    <submittedName>
        <fullName evidence="1">Uncharacterized protein</fullName>
    </submittedName>
</protein>
<dbReference type="AlphaFoldDB" id="A2BU88"/>
<accession>A2BU88</accession>
<dbReference type="HOGENOM" id="CLU_1883908_0_0_3"/>
<dbReference type="EMBL" id="CP000552">
    <property type="protein sequence ID" value="ABM71349.1"/>
    <property type="molecule type" value="Genomic_DNA"/>
</dbReference>
<dbReference type="GeneID" id="60201484"/>
<gene>
    <name evidence="1" type="ordered locus">P9515_01401</name>
</gene>
<evidence type="ECO:0000313" key="1">
    <source>
        <dbReference type="EMBL" id="ABM71349.1"/>
    </source>
</evidence>
<reference evidence="1 2" key="1">
    <citation type="journal article" date="2007" name="PLoS Genet.">
        <title>Patterns and implications of gene gain and loss in the evolution of Prochlorococcus.</title>
        <authorList>
            <person name="Kettler G.C."/>
            <person name="Martiny A.C."/>
            <person name="Huang K."/>
            <person name="Zucker J."/>
            <person name="Coleman M.L."/>
            <person name="Rodrigue S."/>
            <person name="Chen F."/>
            <person name="Lapidus A."/>
            <person name="Ferriera S."/>
            <person name="Johnson J."/>
            <person name="Steglich C."/>
            <person name="Church G.M."/>
            <person name="Richardson P."/>
            <person name="Chisholm S.W."/>
        </authorList>
    </citation>
    <scope>NUCLEOTIDE SEQUENCE [LARGE SCALE GENOMIC DNA]</scope>
    <source>
        <strain evidence="1 2">MIT 9515</strain>
    </source>
</reference>
<dbReference type="STRING" id="167542.P9515_01401"/>
<evidence type="ECO:0000313" key="2">
    <source>
        <dbReference type="Proteomes" id="UP000001589"/>
    </source>
</evidence>
<sequence length="135" mass="16105">MIRKSQYTDEYAKKYGKKPIPFPYFVLEQKKVVYFRILTGFPASLAVKPIMREHFPDDYKGMIASDETWEKLMKDFPPHFLIKKDKKVVFLIKGVFPEDFILKNYMPSFPEGYKGMIMRCEESFYKMRMKANSSK</sequence>